<sequence>MPSTPSVETPAAQTQNRQSKTAIVVSEQKLQLQNVKRSYSVSSSVSSSASLEAAGSAASQSVGERSVAIALPQPLLTSPSSSSSSSTSTSTNVAATIAAVHHQRQSYSLVQKESSLRYQVKPNQHLANISLSLTMTTSETVPSLTGSSVASLGTSEATSRQCTNAKTKVTPLTSQKIHRTIPSDKINLRLILVSGKTKEFIFNPSDSAGDIAQTVFDNWPADWKREAVSKAEILRLIYQGRFLHCNVTLGALGLPLGKTTVMHLVPRDNLPEPNSQDQRQKSKGGSASCCSTTCCIL</sequence>
<reference evidence="3 4" key="1">
    <citation type="submission" date="2024-02" db="EMBL/GenBank/DDBJ databases">
        <title>A chromosome-level genome assembly of Drosophila madeirensis, a fruit fly species endemic to Madeira island.</title>
        <authorList>
            <person name="Tomihara K."/>
            <person name="Llopart A."/>
            <person name="Yamamoto D."/>
        </authorList>
    </citation>
    <scope>NUCLEOTIDE SEQUENCE [LARGE SCALE GENOMIC DNA]</scope>
    <source>
        <strain evidence="3 4">RF1</strain>
    </source>
</reference>
<dbReference type="InterPro" id="IPR000626">
    <property type="entry name" value="Ubiquitin-like_dom"/>
</dbReference>
<proteinExistence type="predicted"/>
<dbReference type="PANTHER" id="PTHR13169">
    <property type="entry name" value="UBIQUITIN-LIKE PROTEIN 3 HCG-1 PROTEIN"/>
    <property type="match status" value="1"/>
</dbReference>
<dbReference type="InterPro" id="IPR039540">
    <property type="entry name" value="UBL3-like_ubiquitin_dom"/>
</dbReference>
<dbReference type="InterPro" id="IPR047977">
    <property type="entry name" value="UBL3_Ubl_met"/>
</dbReference>
<name>A0AAU9FWE5_DROMD</name>
<dbReference type="CDD" id="cd17048">
    <property type="entry name" value="Ubl_UBL3"/>
    <property type="match status" value="1"/>
</dbReference>
<dbReference type="InterPro" id="IPR029071">
    <property type="entry name" value="Ubiquitin-like_domsf"/>
</dbReference>
<feature type="compositionally biased region" description="Polar residues" evidence="1">
    <location>
        <begin position="1"/>
        <end position="21"/>
    </location>
</feature>
<dbReference type="PROSITE" id="PS50053">
    <property type="entry name" value="UBIQUITIN_2"/>
    <property type="match status" value="1"/>
</dbReference>
<protein>
    <submittedName>
        <fullName evidence="3">A-agglutinin anchorage subunit</fullName>
    </submittedName>
</protein>
<organism evidence="3 4">
    <name type="scientific">Drosophila madeirensis</name>
    <name type="common">Fruit fly</name>
    <dbReference type="NCBI Taxonomy" id="30013"/>
    <lineage>
        <taxon>Eukaryota</taxon>
        <taxon>Metazoa</taxon>
        <taxon>Ecdysozoa</taxon>
        <taxon>Arthropoda</taxon>
        <taxon>Hexapoda</taxon>
        <taxon>Insecta</taxon>
        <taxon>Pterygota</taxon>
        <taxon>Neoptera</taxon>
        <taxon>Endopterygota</taxon>
        <taxon>Diptera</taxon>
        <taxon>Brachycera</taxon>
        <taxon>Muscomorpha</taxon>
        <taxon>Ephydroidea</taxon>
        <taxon>Drosophilidae</taxon>
        <taxon>Drosophila</taxon>
        <taxon>Sophophora</taxon>
    </lineage>
</organism>
<dbReference type="Gene3D" id="3.10.20.90">
    <property type="entry name" value="Phosphatidylinositol 3-kinase Catalytic Subunit, Chain A, domain 1"/>
    <property type="match status" value="1"/>
</dbReference>
<accession>A0AAU9FWE5</accession>
<dbReference type="Pfam" id="PF13881">
    <property type="entry name" value="Rad60-SLD_2"/>
    <property type="match status" value="1"/>
</dbReference>
<feature type="domain" description="Ubiquitin-like" evidence="2">
    <location>
        <begin position="186"/>
        <end position="269"/>
    </location>
</feature>
<evidence type="ECO:0000313" key="4">
    <source>
        <dbReference type="Proteomes" id="UP001500889"/>
    </source>
</evidence>
<dbReference type="PANTHER" id="PTHR13169:SF0">
    <property type="entry name" value="UBIQUITIN-LIKE PROTEIN 3"/>
    <property type="match status" value="1"/>
</dbReference>
<dbReference type="EMBL" id="AP029266">
    <property type="protein sequence ID" value="BFG00043.1"/>
    <property type="molecule type" value="Genomic_DNA"/>
</dbReference>
<feature type="region of interest" description="Disordered" evidence="1">
    <location>
        <begin position="1"/>
        <end position="22"/>
    </location>
</feature>
<evidence type="ECO:0000256" key="1">
    <source>
        <dbReference type="SAM" id="MobiDB-lite"/>
    </source>
</evidence>
<dbReference type="InterPro" id="IPR040015">
    <property type="entry name" value="UBL3-like"/>
</dbReference>
<dbReference type="AlphaFoldDB" id="A0AAU9FWE5"/>
<keyword evidence="4" id="KW-1185">Reference proteome</keyword>
<evidence type="ECO:0000259" key="2">
    <source>
        <dbReference type="PROSITE" id="PS50053"/>
    </source>
</evidence>
<dbReference type="Proteomes" id="UP001500889">
    <property type="component" value="Chromosome A"/>
</dbReference>
<dbReference type="SUPFAM" id="SSF54236">
    <property type="entry name" value="Ubiquitin-like"/>
    <property type="match status" value="1"/>
</dbReference>
<evidence type="ECO:0000313" key="3">
    <source>
        <dbReference type="EMBL" id="BFG00043.1"/>
    </source>
</evidence>
<feature type="region of interest" description="Disordered" evidence="1">
    <location>
        <begin position="266"/>
        <end position="287"/>
    </location>
</feature>
<gene>
    <name evidence="3" type="ORF">DMAD_00131</name>
</gene>